<dbReference type="HOGENOM" id="CLU_031285_2_0_11"/>
<dbReference type="InterPro" id="IPR006059">
    <property type="entry name" value="SBP"/>
</dbReference>
<dbReference type="PANTHER" id="PTHR43649:SF33">
    <property type="entry name" value="POLYGALACTURONAN_RHAMNOGALACTURONAN-BINDING PROTEIN YTCQ"/>
    <property type="match status" value="1"/>
</dbReference>
<dbReference type="OrthoDB" id="2515046at2"/>
<evidence type="ECO:0000256" key="4">
    <source>
        <dbReference type="ARBA" id="ARBA00023139"/>
    </source>
</evidence>
<evidence type="ECO:0000256" key="6">
    <source>
        <dbReference type="SAM" id="SignalP"/>
    </source>
</evidence>
<sequence>MGGISRRRALQLGLGASAGAALAACAPATANPNTQPVIPRADGPVRLTYWAWLKDLQNVCDIWNAANPDVQVDAVWIQGGNGGGYQKMFSALAAGGGPDIGQVELRQVPAFMLVNGLVDVARYGMNDVTDRYDEALVSQVTFNDGIFGVPQDSGPCAFYYRTDLLEGIGAQAPTTWDEWAELAAEVRSADAYLESFNVGDTSGFCSFATQAGANWWQIDGDAWVVDMADDVTLEVADFFDRAVDQDLLDTGFGAFSPGWYAAVANDGIYAVTSASWGDALIQSAASTEGLWQVAPMQTWPQGYGSTYLGGSTAAVMANSRHPAEALDFCVWMTTSEEGVDAMIEHCGIGWSPARDFIGTPRMGPSEFFGGQSYNEEIFVPAAQEQNTDWTWAPPTQRIFNVLADGFRRKLTAGDTFVQAVRDAQDATIRILADSGLNVRSA</sequence>
<evidence type="ECO:0000256" key="1">
    <source>
        <dbReference type="ARBA" id="ARBA00022475"/>
    </source>
</evidence>
<dbReference type="PROSITE" id="PS51257">
    <property type="entry name" value="PROKAR_LIPOPROTEIN"/>
    <property type="match status" value="1"/>
</dbReference>
<keyword evidence="4" id="KW-0564">Palmitate</keyword>
<proteinExistence type="predicted"/>
<organism evidence="7 8">
    <name type="scientific">Beutenbergia cavernae (strain ATCC BAA-8 / DSM 12333 / CCUG 43141 / JCM 11478 / NBRC 16432 / NCIMB 13614 / HKI 0122)</name>
    <dbReference type="NCBI Taxonomy" id="471853"/>
    <lineage>
        <taxon>Bacteria</taxon>
        <taxon>Bacillati</taxon>
        <taxon>Actinomycetota</taxon>
        <taxon>Actinomycetes</taxon>
        <taxon>Micrococcales</taxon>
        <taxon>Beutenbergiaceae</taxon>
        <taxon>Beutenbergia</taxon>
    </lineage>
</organism>
<reference evidence="7 8" key="1">
    <citation type="journal article" date="2009" name="Stand. Genomic Sci.">
        <title>Complete genome sequence of Beutenbergia cavernae type strain (HKI 0122).</title>
        <authorList>
            <person name="Land M."/>
            <person name="Pukall R."/>
            <person name="Abt B."/>
            <person name="Goker M."/>
            <person name="Rohde M."/>
            <person name="Glavina Del Rio T."/>
            <person name="Tice H."/>
            <person name="Copeland A."/>
            <person name="Cheng J.F."/>
            <person name="Lucas S."/>
            <person name="Chen F."/>
            <person name="Nolan M."/>
            <person name="Bruce D."/>
            <person name="Goodwin L."/>
            <person name="Pitluck S."/>
            <person name="Ivanova N."/>
            <person name="Mavromatis K."/>
            <person name="Ovchinnikova G."/>
            <person name="Pati A."/>
            <person name="Chen A."/>
            <person name="Palaniappan K."/>
            <person name="Hauser L."/>
            <person name="Chang Y.J."/>
            <person name="Jefferies C.C."/>
            <person name="Saunders E."/>
            <person name="Brettin T."/>
            <person name="Detter J.C."/>
            <person name="Han C."/>
            <person name="Chain P."/>
            <person name="Bristow J."/>
            <person name="Eisen J.A."/>
            <person name="Markowitz V."/>
            <person name="Hugenholtz P."/>
            <person name="Kyrpides N.C."/>
            <person name="Klenk H.P."/>
            <person name="Lapidus A."/>
        </authorList>
    </citation>
    <scope>NUCLEOTIDE SEQUENCE [LARGE SCALE GENOMIC DNA]</scope>
    <source>
        <strain evidence="8">ATCC BAA-8 / DSM 12333 / NBRC 16432</strain>
    </source>
</reference>
<dbReference type="RefSeq" id="WP_015883784.1">
    <property type="nucleotide sequence ID" value="NC_012669.1"/>
</dbReference>
<keyword evidence="3" id="KW-0472">Membrane</keyword>
<dbReference type="Pfam" id="PF01547">
    <property type="entry name" value="SBP_bac_1"/>
    <property type="match status" value="1"/>
</dbReference>
<feature type="chain" id="PRO_5002946805" evidence="6">
    <location>
        <begin position="24"/>
        <end position="441"/>
    </location>
</feature>
<dbReference type="STRING" id="471853.Bcav_3304"/>
<dbReference type="KEGG" id="bcv:Bcav_3304"/>
<dbReference type="SUPFAM" id="SSF53850">
    <property type="entry name" value="Periplasmic binding protein-like II"/>
    <property type="match status" value="1"/>
</dbReference>
<protein>
    <submittedName>
        <fullName evidence="7">Extracellular solute-binding protein family 1</fullName>
    </submittedName>
</protein>
<dbReference type="eggNOG" id="COG1653">
    <property type="taxonomic scope" value="Bacteria"/>
</dbReference>
<dbReference type="PROSITE" id="PS51318">
    <property type="entry name" value="TAT"/>
    <property type="match status" value="1"/>
</dbReference>
<dbReference type="AlphaFoldDB" id="C5C1D7"/>
<dbReference type="PANTHER" id="PTHR43649">
    <property type="entry name" value="ARABINOSE-BINDING PROTEIN-RELATED"/>
    <property type="match status" value="1"/>
</dbReference>
<keyword evidence="5" id="KW-0449">Lipoprotein</keyword>
<keyword evidence="2 6" id="KW-0732">Signal</keyword>
<dbReference type="InterPro" id="IPR050490">
    <property type="entry name" value="Bact_solute-bd_prot1"/>
</dbReference>
<evidence type="ECO:0000256" key="2">
    <source>
        <dbReference type="ARBA" id="ARBA00022729"/>
    </source>
</evidence>
<name>C5C1D7_BEUC1</name>
<evidence type="ECO:0000256" key="5">
    <source>
        <dbReference type="ARBA" id="ARBA00023288"/>
    </source>
</evidence>
<evidence type="ECO:0000313" key="7">
    <source>
        <dbReference type="EMBL" id="ACQ81547.1"/>
    </source>
</evidence>
<evidence type="ECO:0000313" key="8">
    <source>
        <dbReference type="Proteomes" id="UP000007962"/>
    </source>
</evidence>
<keyword evidence="8" id="KW-1185">Reference proteome</keyword>
<feature type="signal peptide" evidence="6">
    <location>
        <begin position="1"/>
        <end position="23"/>
    </location>
</feature>
<dbReference type="EMBL" id="CP001618">
    <property type="protein sequence ID" value="ACQ81547.1"/>
    <property type="molecule type" value="Genomic_DNA"/>
</dbReference>
<dbReference type="InterPro" id="IPR006311">
    <property type="entry name" value="TAT_signal"/>
</dbReference>
<dbReference type="Gene3D" id="3.40.190.10">
    <property type="entry name" value="Periplasmic binding protein-like II"/>
    <property type="match status" value="3"/>
</dbReference>
<keyword evidence="1" id="KW-1003">Cell membrane</keyword>
<gene>
    <name evidence="7" type="ordered locus">Bcav_3304</name>
</gene>
<accession>C5C1D7</accession>
<dbReference type="Proteomes" id="UP000007962">
    <property type="component" value="Chromosome"/>
</dbReference>
<evidence type="ECO:0000256" key="3">
    <source>
        <dbReference type="ARBA" id="ARBA00023136"/>
    </source>
</evidence>